<organism evidence="1">
    <name type="scientific">Oikopleura dioica</name>
    <name type="common">Tunicate</name>
    <dbReference type="NCBI Taxonomy" id="34765"/>
    <lineage>
        <taxon>Eukaryota</taxon>
        <taxon>Metazoa</taxon>
        <taxon>Chordata</taxon>
        <taxon>Tunicata</taxon>
        <taxon>Appendicularia</taxon>
        <taxon>Copelata</taxon>
        <taxon>Oikopleuridae</taxon>
        <taxon>Oikopleura</taxon>
    </lineage>
</organism>
<protein>
    <submittedName>
        <fullName evidence="1">Uncharacterized protein</fullName>
    </submittedName>
</protein>
<feature type="non-terminal residue" evidence="1">
    <location>
        <position position="1"/>
    </location>
</feature>
<proteinExistence type="predicted"/>
<dbReference type="Proteomes" id="UP000011014">
    <property type="component" value="Unassembled WGS sequence"/>
</dbReference>
<gene>
    <name evidence="1" type="ORF">GSOID_T00032376001</name>
</gene>
<sequence>KARDFDHLQAVLSLP</sequence>
<evidence type="ECO:0000313" key="1">
    <source>
        <dbReference type="EMBL" id="CBY38433.1"/>
    </source>
</evidence>
<name>E4YSJ4_OIKDI</name>
<dbReference type="EMBL" id="FN655217">
    <property type="protein sequence ID" value="CBY38433.1"/>
    <property type="molecule type" value="Genomic_DNA"/>
</dbReference>
<reference evidence="1" key="1">
    <citation type="journal article" date="2010" name="Science">
        <title>Plasticity of animal genome architecture unmasked by rapid evolution of a pelagic tunicate.</title>
        <authorList>
            <person name="Denoeud F."/>
            <person name="Henriet S."/>
            <person name="Mungpakdee S."/>
            <person name="Aury J.M."/>
            <person name="Da Silva C."/>
            <person name="Brinkmann H."/>
            <person name="Mikhaleva J."/>
            <person name="Olsen L.C."/>
            <person name="Jubin C."/>
            <person name="Canestro C."/>
            <person name="Bouquet J.M."/>
            <person name="Danks G."/>
            <person name="Poulain J."/>
            <person name="Campsteijn C."/>
            <person name="Adamski M."/>
            <person name="Cross I."/>
            <person name="Yadetie F."/>
            <person name="Muffato M."/>
            <person name="Louis A."/>
            <person name="Butcher S."/>
            <person name="Tsagkogeorga G."/>
            <person name="Konrad A."/>
            <person name="Singh S."/>
            <person name="Jensen M.F."/>
            <person name="Cong E.H."/>
            <person name="Eikeseth-Otteraa H."/>
            <person name="Noel B."/>
            <person name="Anthouard V."/>
            <person name="Porcel B.M."/>
            <person name="Kachouri-Lafond R."/>
            <person name="Nishino A."/>
            <person name="Ugolini M."/>
            <person name="Chourrout P."/>
            <person name="Nishida H."/>
            <person name="Aasland R."/>
            <person name="Huzurbazar S."/>
            <person name="Westhof E."/>
            <person name="Delsuc F."/>
            <person name="Lehrach H."/>
            <person name="Reinhardt R."/>
            <person name="Weissenbach J."/>
            <person name="Roy S.W."/>
            <person name="Artiguenave F."/>
            <person name="Postlethwait J.H."/>
            <person name="Manak J.R."/>
            <person name="Thompson E.M."/>
            <person name="Jaillon O."/>
            <person name="Du Pasquier L."/>
            <person name="Boudinot P."/>
            <person name="Liberles D.A."/>
            <person name="Volff J.N."/>
            <person name="Philippe H."/>
            <person name="Lenhard B."/>
            <person name="Roest Crollius H."/>
            <person name="Wincker P."/>
            <person name="Chourrout D."/>
        </authorList>
    </citation>
    <scope>NUCLEOTIDE SEQUENCE [LARGE SCALE GENOMIC DNA]</scope>
</reference>
<accession>E4YSJ4</accession>